<accession>A0A1Q4V3Y7</accession>
<keyword evidence="1" id="KW-0732">Signal</keyword>
<feature type="chain" id="PRO_5012231124" evidence="1">
    <location>
        <begin position="22"/>
        <end position="291"/>
    </location>
</feature>
<evidence type="ECO:0000256" key="1">
    <source>
        <dbReference type="SAM" id="SignalP"/>
    </source>
</evidence>
<dbReference type="STRING" id="1048205.AB852_23185"/>
<name>A0A1Q4V3Y7_9ACTN</name>
<proteinExistence type="predicted"/>
<reference evidence="2 3" key="1">
    <citation type="submission" date="2015-06" db="EMBL/GenBank/DDBJ databases">
        <title>Cloning and characterization of the uncialamcin biosynthetic gene cluster.</title>
        <authorList>
            <person name="Yan X."/>
            <person name="Huang T."/>
            <person name="Ge H."/>
            <person name="Shen B."/>
        </authorList>
    </citation>
    <scope>NUCLEOTIDE SEQUENCE [LARGE SCALE GENOMIC DNA]</scope>
    <source>
        <strain evidence="2 3">DCA2648</strain>
    </source>
</reference>
<evidence type="ECO:0000313" key="3">
    <source>
        <dbReference type="Proteomes" id="UP000186455"/>
    </source>
</evidence>
<keyword evidence="3" id="KW-1185">Reference proteome</keyword>
<protein>
    <submittedName>
        <fullName evidence="2">Uncharacterized protein</fullName>
    </submittedName>
</protein>
<dbReference type="EMBL" id="LFBV01000006">
    <property type="protein sequence ID" value="OKH92565.1"/>
    <property type="molecule type" value="Genomic_DNA"/>
</dbReference>
<comment type="caution">
    <text evidence="2">The sequence shown here is derived from an EMBL/GenBank/DDBJ whole genome shotgun (WGS) entry which is preliminary data.</text>
</comment>
<sequence>MAGLPVAATALLLLCAPPAHTDSREDDVHTVHCLADDRRAEVVSAAVLLGTATAVRGEPGQLRAGPGHGRELTVDQWAERHRPDFRRVCRAVMTASGDAPDKGGGESPGALTNGLLLAGVAAAFTVLGSGVERGSAHRRQRADTLSGATHAYSYAAALYLADWETGATTPYDELGRARAELATALRGVRDGGSRRRRAVALAESLPLPDELPTQVRAGAGGFVRRTARDMGEEAVRQRRSLADAVARVEQLHASFLGWQARRAGRAATRAWSRVGVSRSRRGNLTGEEDGR</sequence>
<organism evidence="2 3">
    <name type="scientific">Streptomyces uncialis</name>
    <dbReference type="NCBI Taxonomy" id="1048205"/>
    <lineage>
        <taxon>Bacteria</taxon>
        <taxon>Bacillati</taxon>
        <taxon>Actinomycetota</taxon>
        <taxon>Actinomycetes</taxon>
        <taxon>Kitasatosporales</taxon>
        <taxon>Streptomycetaceae</taxon>
        <taxon>Streptomyces</taxon>
    </lineage>
</organism>
<feature type="signal peptide" evidence="1">
    <location>
        <begin position="1"/>
        <end position="21"/>
    </location>
</feature>
<evidence type="ECO:0000313" key="2">
    <source>
        <dbReference type="EMBL" id="OKH92565.1"/>
    </source>
</evidence>
<dbReference type="AlphaFoldDB" id="A0A1Q4V3Y7"/>
<gene>
    <name evidence="2" type="ORF">AB852_23185</name>
</gene>
<dbReference type="Proteomes" id="UP000186455">
    <property type="component" value="Unassembled WGS sequence"/>
</dbReference>